<organism evidence="18 19">
    <name type="scientific">Novispirillum itersonii</name>
    <name type="common">Aquaspirillum itersonii</name>
    <dbReference type="NCBI Taxonomy" id="189"/>
    <lineage>
        <taxon>Bacteria</taxon>
        <taxon>Pseudomonadati</taxon>
        <taxon>Pseudomonadota</taxon>
        <taxon>Alphaproteobacteria</taxon>
        <taxon>Rhodospirillales</taxon>
        <taxon>Novispirillaceae</taxon>
        <taxon>Novispirillum</taxon>
    </lineage>
</organism>
<dbReference type="InterPro" id="IPR043130">
    <property type="entry name" value="CDP-OH_PTrfase_TM_dom"/>
</dbReference>
<comment type="pathway">
    <text evidence="2">Phospholipid metabolism; phosphatidylglycerol biosynthesis; phosphatidylglycerol from CDP-diacylglycerol: step 1/2.</text>
</comment>
<keyword evidence="19" id="KW-1185">Reference proteome</keyword>
<evidence type="ECO:0000256" key="12">
    <source>
        <dbReference type="ARBA" id="ARBA00023136"/>
    </source>
</evidence>
<keyword evidence="7" id="KW-0444">Lipid biosynthesis</keyword>
<evidence type="ECO:0000256" key="17">
    <source>
        <dbReference type="RuleBase" id="RU003750"/>
    </source>
</evidence>
<evidence type="ECO:0000256" key="7">
    <source>
        <dbReference type="ARBA" id="ARBA00022516"/>
    </source>
</evidence>
<dbReference type="InterPro" id="IPR004570">
    <property type="entry name" value="Phosphatidylglycerol_P_synth"/>
</dbReference>
<keyword evidence="14" id="KW-1208">Phospholipid metabolism</keyword>
<evidence type="ECO:0000256" key="14">
    <source>
        <dbReference type="ARBA" id="ARBA00023264"/>
    </source>
</evidence>
<dbReference type="InterPro" id="IPR050324">
    <property type="entry name" value="CDP-alcohol_PTase-I"/>
</dbReference>
<dbReference type="InterPro" id="IPR048254">
    <property type="entry name" value="CDP_ALCOHOL_P_TRANSF_CS"/>
</dbReference>
<dbReference type="EMBL" id="JACIIX010000007">
    <property type="protein sequence ID" value="MBB6210760.1"/>
    <property type="molecule type" value="Genomic_DNA"/>
</dbReference>
<comment type="caution">
    <text evidence="18">The sequence shown here is derived from an EMBL/GenBank/DDBJ whole genome shotgun (WGS) entry which is preliminary data.</text>
</comment>
<keyword evidence="11" id="KW-0443">Lipid metabolism</keyword>
<dbReference type="PANTHER" id="PTHR14269">
    <property type="entry name" value="CDP-DIACYLGLYCEROL--GLYCEROL-3-PHOSPHATE 3-PHOSPHATIDYLTRANSFERASE-RELATED"/>
    <property type="match status" value="1"/>
</dbReference>
<comment type="pathway">
    <text evidence="3">Lipid metabolism.</text>
</comment>
<evidence type="ECO:0000256" key="13">
    <source>
        <dbReference type="ARBA" id="ARBA00023209"/>
    </source>
</evidence>
<keyword evidence="12" id="KW-0472">Membrane</keyword>
<evidence type="ECO:0000256" key="15">
    <source>
        <dbReference type="ARBA" id="ARBA00048586"/>
    </source>
</evidence>
<evidence type="ECO:0000256" key="5">
    <source>
        <dbReference type="ARBA" id="ARBA00013170"/>
    </source>
</evidence>
<reference evidence="18 19" key="1">
    <citation type="submission" date="2020-08" db="EMBL/GenBank/DDBJ databases">
        <title>Genomic Encyclopedia of Type Strains, Phase IV (KMG-IV): sequencing the most valuable type-strain genomes for metagenomic binning, comparative biology and taxonomic classification.</title>
        <authorList>
            <person name="Goeker M."/>
        </authorList>
    </citation>
    <scope>NUCLEOTIDE SEQUENCE [LARGE SCALE GENOMIC DNA]</scope>
    <source>
        <strain evidence="18 19">DSM 11590</strain>
    </source>
</reference>
<evidence type="ECO:0000256" key="4">
    <source>
        <dbReference type="ARBA" id="ARBA00010441"/>
    </source>
</evidence>
<dbReference type="InterPro" id="IPR000462">
    <property type="entry name" value="CDP-OH_P_trans"/>
</dbReference>
<keyword evidence="8 17" id="KW-0808">Transferase</keyword>
<evidence type="ECO:0000313" key="19">
    <source>
        <dbReference type="Proteomes" id="UP000544872"/>
    </source>
</evidence>
<name>A0A7W9ZG27_NOVIT</name>
<gene>
    <name evidence="18" type="ORF">FHS48_002185</name>
</gene>
<evidence type="ECO:0000313" key="18">
    <source>
        <dbReference type="EMBL" id="MBB6210760.1"/>
    </source>
</evidence>
<dbReference type="Proteomes" id="UP000544872">
    <property type="component" value="Unassembled WGS sequence"/>
</dbReference>
<dbReference type="Gene3D" id="1.20.120.1760">
    <property type="match status" value="1"/>
</dbReference>
<comment type="subcellular location">
    <subcellularLocation>
        <location evidence="1">Membrane</location>
        <topology evidence="1">Multi-pass membrane protein</topology>
    </subcellularLocation>
</comment>
<keyword evidence="9" id="KW-0812">Transmembrane</keyword>
<dbReference type="PROSITE" id="PS00379">
    <property type="entry name" value="CDP_ALCOHOL_P_TRANSF"/>
    <property type="match status" value="1"/>
</dbReference>
<dbReference type="EC" id="2.7.8.5" evidence="5 16"/>
<evidence type="ECO:0000256" key="2">
    <source>
        <dbReference type="ARBA" id="ARBA00005042"/>
    </source>
</evidence>
<dbReference type="AlphaFoldDB" id="A0A7W9ZG27"/>
<protein>
    <recommendedName>
        <fullName evidence="6 16">CDP-diacylglycerol--glycerol-3-phosphate 3-phosphatidyltransferase</fullName>
        <ecNumber evidence="5 16">2.7.8.5</ecNumber>
    </recommendedName>
</protein>
<dbReference type="GO" id="GO:0016020">
    <property type="term" value="C:membrane"/>
    <property type="evidence" value="ECO:0007669"/>
    <property type="project" value="UniProtKB-SubCell"/>
</dbReference>
<dbReference type="GO" id="GO:0046474">
    <property type="term" value="P:glycerophospholipid biosynthetic process"/>
    <property type="evidence" value="ECO:0007669"/>
    <property type="project" value="TreeGrafter"/>
</dbReference>
<evidence type="ECO:0000256" key="10">
    <source>
        <dbReference type="ARBA" id="ARBA00022989"/>
    </source>
</evidence>
<dbReference type="RefSeq" id="WP_184263584.1">
    <property type="nucleotide sequence ID" value="NZ_JACIIX010000007.1"/>
</dbReference>
<evidence type="ECO:0000256" key="8">
    <source>
        <dbReference type="ARBA" id="ARBA00022679"/>
    </source>
</evidence>
<evidence type="ECO:0000256" key="11">
    <source>
        <dbReference type="ARBA" id="ARBA00023098"/>
    </source>
</evidence>
<comment type="similarity">
    <text evidence="4 17">Belongs to the CDP-alcohol phosphatidyltransferase class-I family.</text>
</comment>
<proteinExistence type="inferred from homology"/>
<dbReference type="GO" id="GO:0008444">
    <property type="term" value="F:CDP-diacylglycerol-glycerol-3-phosphate 3-phosphatidyltransferase activity"/>
    <property type="evidence" value="ECO:0007669"/>
    <property type="project" value="UniProtKB-UniRule"/>
</dbReference>
<keyword evidence="10" id="KW-1133">Transmembrane helix</keyword>
<comment type="catalytic activity">
    <reaction evidence="15">
        <text>a CDP-1,2-diacyl-sn-glycerol + sn-glycerol 3-phosphate = a 1,2-diacyl-sn-glycero-3-phospho-(1'-sn-glycero-3'-phosphate) + CMP + H(+)</text>
        <dbReference type="Rhea" id="RHEA:12593"/>
        <dbReference type="ChEBI" id="CHEBI:15378"/>
        <dbReference type="ChEBI" id="CHEBI:57597"/>
        <dbReference type="ChEBI" id="CHEBI:58332"/>
        <dbReference type="ChEBI" id="CHEBI:60110"/>
        <dbReference type="ChEBI" id="CHEBI:60377"/>
        <dbReference type="EC" id="2.7.8.5"/>
    </reaction>
</comment>
<dbReference type="NCBIfam" id="TIGR00560">
    <property type="entry name" value="pgsA"/>
    <property type="match status" value="1"/>
</dbReference>
<evidence type="ECO:0000256" key="9">
    <source>
        <dbReference type="ARBA" id="ARBA00022692"/>
    </source>
</evidence>
<keyword evidence="13" id="KW-0594">Phospholipid biosynthesis</keyword>
<dbReference type="Pfam" id="PF01066">
    <property type="entry name" value="CDP-OH_P_transf"/>
    <property type="match status" value="1"/>
</dbReference>
<evidence type="ECO:0000256" key="1">
    <source>
        <dbReference type="ARBA" id="ARBA00004141"/>
    </source>
</evidence>
<evidence type="ECO:0000256" key="3">
    <source>
        <dbReference type="ARBA" id="ARBA00005189"/>
    </source>
</evidence>
<dbReference type="PANTHER" id="PTHR14269:SF62">
    <property type="entry name" value="CDP-DIACYLGLYCEROL--GLYCEROL-3-PHOSPHATE 3-PHOSPHATIDYLTRANSFERASE 1, CHLOROPLASTIC"/>
    <property type="match status" value="1"/>
</dbReference>
<evidence type="ECO:0000256" key="6">
    <source>
        <dbReference type="ARBA" id="ARBA00014944"/>
    </source>
</evidence>
<sequence>MFSLPNLLTMFRIVVIPLLVAAFYLDSPEMRWASLALFSAAGISDFFDGWLARRWNKVSALGRFLDPIADKLLVASILLMLVAFDRIGPWSVLPALVILCREILVSGLREYLAELRVGMPVTKLAKWKTAVQMIALPLLIVGDAAPAWIPARDLGDVTLWLAAGLTGITGYDYLKAGLRHMAASDAAAGH</sequence>
<evidence type="ECO:0000256" key="16">
    <source>
        <dbReference type="NCBIfam" id="TIGR00560"/>
    </source>
</evidence>
<accession>A0A7W9ZG27</accession>
<dbReference type="PIRSF" id="PIRSF000847">
    <property type="entry name" value="Phos_ph_gly_syn"/>
    <property type="match status" value="1"/>
</dbReference>